<dbReference type="AlphaFoldDB" id="A0AAN8JFK0"/>
<keyword evidence="3" id="KW-1185">Reference proteome</keyword>
<feature type="compositionally biased region" description="Polar residues" evidence="1">
    <location>
        <begin position="88"/>
        <end position="103"/>
    </location>
</feature>
<feature type="compositionally biased region" description="Polar residues" evidence="1">
    <location>
        <begin position="218"/>
        <end position="230"/>
    </location>
</feature>
<feature type="region of interest" description="Disordered" evidence="1">
    <location>
        <begin position="69"/>
        <end position="106"/>
    </location>
</feature>
<reference evidence="2 3" key="1">
    <citation type="submission" date="2024-01" db="EMBL/GenBank/DDBJ databases">
        <title>The genome of the rayed Mediterranean limpet Patella caerulea (Linnaeus, 1758).</title>
        <authorList>
            <person name="Anh-Thu Weber A."/>
            <person name="Halstead-Nussloch G."/>
        </authorList>
    </citation>
    <scope>NUCLEOTIDE SEQUENCE [LARGE SCALE GENOMIC DNA]</scope>
    <source>
        <strain evidence="2">AATW-2023a</strain>
        <tissue evidence="2">Whole specimen</tissue>
    </source>
</reference>
<name>A0AAN8JFK0_PATCE</name>
<evidence type="ECO:0000313" key="2">
    <source>
        <dbReference type="EMBL" id="KAK6174498.1"/>
    </source>
</evidence>
<comment type="caution">
    <text evidence="2">The sequence shown here is derived from an EMBL/GenBank/DDBJ whole genome shotgun (WGS) entry which is preliminary data.</text>
</comment>
<accession>A0AAN8JFK0</accession>
<dbReference type="Gene3D" id="3.30.160.60">
    <property type="entry name" value="Classic Zinc Finger"/>
    <property type="match status" value="1"/>
</dbReference>
<sequence length="369" mass="41155">MDPEEANKFINALVKNLQVLCHGHVNFNNSIQVIGHLYLNVDSDTNIDYIVNEKVCKNDTSSTVFVSKSYHSEPKGSAKPESDVNKGQIGQKSPQKNLNQTPTIPDKFKNQQRNLLQSPSHALNINPAYRDQRHMTYQSKPYDQDPPVKIPRFSMGKLPKHSPEYYRTVTKAHGDTSEPVIDLCDIKKEPGTEIMDVELDSADNSNIPGLGSSDDYEQQQQHGEVSSHGTFSPPYLETSTAIPVSLHDNKHNINLALENFSQFNDPNNSSSSSTYGSGGVADAHLLQDSHFKTSPCEGYEQCPVCFKFLQKASIKRHVKETHIGSRRTHKPAACCYCGRVFSQSSSCNTHMIRCKQKPQNNSLNSASNF</sequence>
<organism evidence="2 3">
    <name type="scientific">Patella caerulea</name>
    <name type="common">Rayed Mediterranean limpet</name>
    <dbReference type="NCBI Taxonomy" id="87958"/>
    <lineage>
        <taxon>Eukaryota</taxon>
        <taxon>Metazoa</taxon>
        <taxon>Spiralia</taxon>
        <taxon>Lophotrochozoa</taxon>
        <taxon>Mollusca</taxon>
        <taxon>Gastropoda</taxon>
        <taxon>Patellogastropoda</taxon>
        <taxon>Patelloidea</taxon>
        <taxon>Patellidae</taxon>
        <taxon>Patella</taxon>
    </lineage>
</organism>
<protein>
    <recommendedName>
        <fullName evidence="4">C2H2-type domain-containing protein</fullName>
    </recommendedName>
</protein>
<proteinExistence type="predicted"/>
<dbReference type="EMBL" id="JAZGQO010000011">
    <property type="protein sequence ID" value="KAK6174498.1"/>
    <property type="molecule type" value="Genomic_DNA"/>
</dbReference>
<dbReference type="Proteomes" id="UP001347796">
    <property type="component" value="Unassembled WGS sequence"/>
</dbReference>
<gene>
    <name evidence="2" type="ORF">SNE40_017763</name>
</gene>
<evidence type="ECO:0008006" key="4">
    <source>
        <dbReference type="Google" id="ProtNLM"/>
    </source>
</evidence>
<feature type="compositionally biased region" description="Basic and acidic residues" evidence="1">
    <location>
        <begin position="70"/>
        <end position="84"/>
    </location>
</feature>
<evidence type="ECO:0000313" key="3">
    <source>
        <dbReference type="Proteomes" id="UP001347796"/>
    </source>
</evidence>
<feature type="region of interest" description="Disordered" evidence="1">
    <location>
        <begin position="201"/>
        <end position="234"/>
    </location>
</feature>
<evidence type="ECO:0000256" key="1">
    <source>
        <dbReference type="SAM" id="MobiDB-lite"/>
    </source>
</evidence>